<dbReference type="InterPro" id="IPR003709">
    <property type="entry name" value="VanY-like_core_dom"/>
</dbReference>
<gene>
    <name evidence="8" type="ORF">G3R41_12870</name>
    <name evidence="7" type="ORF">GCU67_12215</name>
</gene>
<keyword evidence="3 7" id="KW-0378">Hydrolase</keyword>
<dbReference type="Proteomes" id="UP000471152">
    <property type="component" value="Unassembled WGS sequence"/>
</dbReference>
<dbReference type="Proteomes" id="UP000468828">
    <property type="component" value="Unassembled WGS sequence"/>
</dbReference>
<evidence type="ECO:0000256" key="2">
    <source>
        <dbReference type="ARBA" id="ARBA00022670"/>
    </source>
</evidence>
<sequence>MTAPRAQVTAQRPRTTSSTTRPAVTTRTPAPRASAPRTPAARTPAARTSASRTGTPRAGAPRPRTGTGRPRPAGAAGPRRPAARRPAPRRTPGALRRWRDRLGVLTGATLAVLLLLGALTQPPTEAGQVPKAPTDDARSTATTVAEATARYRDALAEASAASTRAQQARDAGTAALADVATARAAVGTHATAAYKRTAEQRWPVGRLSVDAPGATADVLHAAGLVEHLTDDRDAQVARAAQAAVHAAQFTDEAAAAEDAAADARTRAAAVLDEVRDLVATLDPRTSAQWAALSTSPASAEQQERNATALAGWQSYLDRLVAADVTPPTAAALTDAGDLPRGLAPLRDASGAPVPGVATAYADGQTLTVLPTETIAAVSAAFAQLGRPYLAGQSGPDGYDCAGLTATAWTQAGLGLAGDLAGQWAQGTPVPSGQLQVGDLVFSTRFGSGLDDVGLYLGGTSVLSASADRWQVAVHEVGDLSTAVRVTVPPATPTPLPVPAGGPATCSAPPPAPGSPAEAAWGGWSNGRIPADQLCGIGPSQRLRCDAAAAYTAMSAAYQTSFGTPLCITDSYRSFGAQVDAHERKPRITAVPGTSNHGWGLAVDLCGGVNVFGTAQTAWMQLNAGRFGWVHPDWAQARGENPEPWHWEYGSLA</sequence>
<dbReference type="InterPro" id="IPR038765">
    <property type="entry name" value="Papain-like_cys_pep_sf"/>
</dbReference>
<comment type="caution">
    <text evidence="7">The sequence shown here is derived from an EMBL/GenBank/DDBJ whole genome shotgun (WGS) entry which is preliminary data.</text>
</comment>
<dbReference type="Gene3D" id="3.90.1720.10">
    <property type="entry name" value="endopeptidase domain like (from Nostoc punctiforme)"/>
    <property type="match status" value="1"/>
</dbReference>
<dbReference type="SUPFAM" id="SSF55166">
    <property type="entry name" value="Hedgehog/DD-peptidase"/>
    <property type="match status" value="1"/>
</dbReference>
<dbReference type="RefSeq" id="WP_163611489.1">
    <property type="nucleotide sequence ID" value="NZ_JAAGWB010000035.1"/>
</dbReference>
<dbReference type="EMBL" id="JAAGWH010000033">
    <property type="protein sequence ID" value="NEK94929.1"/>
    <property type="molecule type" value="Genomic_DNA"/>
</dbReference>
<feature type="domain" description="NlpC/P60" evidence="6">
    <location>
        <begin position="370"/>
        <end position="491"/>
    </location>
</feature>
<dbReference type="InterPro" id="IPR051794">
    <property type="entry name" value="PG_Endopeptidase_C40"/>
</dbReference>
<reference evidence="8 10" key="2">
    <citation type="submission" date="2020-02" db="EMBL/GenBank/DDBJ databases">
        <title>The WGS of Modestobacter muralis DSM 100205.</title>
        <authorList>
            <person name="Jiang Z."/>
        </authorList>
    </citation>
    <scope>NUCLEOTIDE SEQUENCE [LARGE SCALE GENOMIC DNA]</scope>
    <source>
        <strain evidence="8 10">DSM 100205</strain>
    </source>
</reference>
<dbReference type="PROSITE" id="PS51935">
    <property type="entry name" value="NLPC_P60"/>
    <property type="match status" value="1"/>
</dbReference>
<dbReference type="PANTHER" id="PTHR47359:SF3">
    <property type="entry name" value="NLP_P60 DOMAIN-CONTAINING PROTEIN-RELATED"/>
    <property type="match status" value="1"/>
</dbReference>
<protein>
    <submittedName>
        <fullName evidence="7">Hydrolase</fullName>
    </submittedName>
</protein>
<evidence type="ECO:0000256" key="1">
    <source>
        <dbReference type="ARBA" id="ARBA00007074"/>
    </source>
</evidence>
<keyword evidence="9" id="KW-1185">Reference proteome</keyword>
<dbReference type="Pfam" id="PF00877">
    <property type="entry name" value="NLPC_P60"/>
    <property type="match status" value="1"/>
</dbReference>
<dbReference type="SUPFAM" id="SSF54001">
    <property type="entry name" value="Cysteine proteinases"/>
    <property type="match status" value="1"/>
</dbReference>
<dbReference type="Gene3D" id="3.30.1380.10">
    <property type="match status" value="1"/>
</dbReference>
<evidence type="ECO:0000313" key="8">
    <source>
        <dbReference type="EMBL" id="NEN51817.1"/>
    </source>
</evidence>
<organism evidence="7 9">
    <name type="scientific">Modestobacter muralis</name>
    <dbReference type="NCBI Taxonomy" id="1608614"/>
    <lineage>
        <taxon>Bacteria</taxon>
        <taxon>Bacillati</taxon>
        <taxon>Actinomycetota</taxon>
        <taxon>Actinomycetes</taxon>
        <taxon>Geodermatophilales</taxon>
        <taxon>Geodermatophilaceae</taxon>
        <taxon>Modestobacter</taxon>
    </lineage>
</organism>
<keyword evidence="2" id="KW-0645">Protease</keyword>
<dbReference type="EMBL" id="JAAGWB010000035">
    <property type="protein sequence ID" value="NEN51817.1"/>
    <property type="molecule type" value="Genomic_DNA"/>
</dbReference>
<dbReference type="CDD" id="cd14814">
    <property type="entry name" value="Peptidase_M15"/>
    <property type="match status" value="1"/>
</dbReference>
<evidence type="ECO:0000256" key="5">
    <source>
        <dbReference type="SAM" id="MobiDB-lite"/>
    </source>
</evidence>
<dbReference type="PANTHER" id="PTHR47359">
    <property type="entry name" value="PEPTIDOGLYCAN DL-ENDOPEPTIDASE CWLO"/>
    <property type="match status" value="1"/>
</dbReference>
<feature type="region of interest" description="Disordered" evidence="5">
    <location>
        <begin position="494"/>
        <end position="517"/>
    </location>
</feature>
<reference evidence="7 9" key="1">
    <citation type="submission" date="2020-01" db="EMBL/GenBank/DDBJ databases">
        <title>the WGS Modestobacter muralis CPCC 204518.</title>
        <authorList>
            <person name="Jiang Z."/>
        </authorList>
    </citation>
    <scope>NUCLEOTIDE SEQUENCE [LARGE SCALE GENOMIC DNA]</scope>
    <source>
        <strain evidence="7 9">DSM 100205</strain>
    </source>
</reference>
<evidence type="ECO:0000313" key="10">
    <source>
        <dbReference type="Proteomes" id="UP000471152"/>
    </source>
</evidence>
<dbReference type="InterPro" id="IPR000064">
    <property type="entry name" value="NLP_P60_dom"/>
</dbReference>
<evidence type="ECO:0000256" key="3">
    <source>
        <dbReference type="ARBA" id="ARBA00022801"/>
    </source>
</evidence>
<dbReference type="GO" id="GO:0008234">
    <property type="term" value="F:cysteine-type peptidase activity"/>
    <property type="evidence" value="ECO:0007669"/>
    <property type="project" value="UniProtKB-KW"/>
</dbReference>
<keyword evidence="4" id="KW-0788">Thiol protease</keyword>
<evidence type="ECO:0000313" key="7">
    <source>
        <dbReference type="EMBL" id="NEK94929.1"/>
    </source>
</evidence>
<name>A0A6P0EWP9_9ACTN</name>
<accession>A0A6P0EWP9</accession>
<feature type="compositionally biased region" description="Low complexity" evidence="5">
    <location>
        <begin position="9"/>
        <end position="80"/>
    </location>
</feature>
<dbReference type="AlphaFoldDB" id="A0A6P0EWP9"/>
<evidence type="ECO:0000256" key="4">
    <source>
        <dbReference type="ARBA" id="ARBA00022807"/>
    </source>
</evidence>
<evidence type="ECO:0000313" key="9">
    <source>
        <dbReference type="Proteomes" id="UP000468828"/>
    </source>
</evidence>
<proteinExistence type="inferred from homology"/>
<feature type="region of interest" description="Disordered" evidence="5">
    <location>
        <begin position="1"/>
        <end position="95"/>
    </location>
</feature>
<dbReference type="InterPro" id="IPR009045">
    <property type="entry name" value="Zn_M74/Hedgehog-like"/>
</dbReference>
<comment type="similarity">
    <text evidence="1">Belongs to the peptidase C40 family.</text>
</comment>
<evidence type="ECO:0000259" key="6">
    <source>
        <dbReference type="PROSITE" id="PS51935"/>
    </source>
</evidence>
<dbReference type="Pfam" id="PF02557">
    <property type="entry name" value="VanY"/>
    <property type="match status" value="1"/>
</dbReference>
<dbReference type="GO" id="GO:0006508">
    <property type="term" value="P:proteolysis"/>
    <property type="evidence" value="ECO:0007669"/>
    <property type="project" value="UniProtKB-KW"/>
</dbReference>